<dbReference type="EMBL" id="CACTIH010004689">
    <property type="protein sequence ID" value="CAA2991088.1"/>
    <property type="molecule type" value="Genomic_DNA"/>
</dbReference>
<gene>
    <name evidence="2" type="ORF">OLEA9_A026642</name>
</gene>
<reference evidence="2 3" key="1">
    <citation type="submission" date="2019-12" db="EMBL/GenBank/DDBJ databases">
        <authorList>
            <person name="Alioto T."/>
            <person name="Alioto T."/>
            <person name="Gomez Garrido J."/>
        </authorList>
    </citation>
    <scope>NUCLEOTIDE SEQUENCE [LARGE SCALE GENOMIC DNA]</scope>
</reference>
<evidence type="ECO:0000256" key="1">
    <source>
        <dbReference type="SAM" id="MobiDB-lite"/>
    </source>
</evidence>
<evidence type="ECO:0000313" key="3">
    <source>
        <dbReference type="Proteomes" id="UP000594638"/>
    </source>
</evidence>
<feature type="compositionally biased region" description="Polar residues" evidence="1">
    <location>
        <begin position="171"/>
        <end position="181"/>
    </location>
</feature>
<feature type="region of interest" description="Disordered" evidence="1">
    <location>
        <begin position="1"/>
        <end position="33"/>
    </location>
</feature>
<organism evidence="2 3">
    <name type="scientific">Olea europaea subsp. europaea</name>
    <dbReference type="NCBI Taxonomy" id="158383"/>
    <lineage>
        <taxon>Eukaryota</taxon>
        <taxon>Viridiplantae</taxon>
        <taxon>Streptophyta</taxon>
        <taxon>Embryophyta</taxon>
        <taxon>Tracheophyta</taxon>
        <taxon>Spermatophyta</taxon>
        <taxon>Magnoliopsida</taxon>
        <taxon>eudicotyledons</taxon>
        <taxon>Gunneridae</taxon>
        <taxon>Pentapetalae</taxon>
        <taxon>asterids</taxon>
        <taxon>lamiids</taxon>
        <taxon>Lamiales</taxon>
        <taxon>Oleaceae</taxon>
        <taxon>Oleeae</taxon>
        <taxon>Olea</taxon>
    </lineage>
</organism>
<keyword evidence="3" id="KW-1185">Reference proteome</keyword>
<dbReference type="Gramene" id="OE9A026642T1">
    <property type="protein sequence ID" value="OE9A026642C1"/>
    <property type="gene ID" value="OE9A026642"/>
</dbReference>
<feature type="region of interest" description="Disordered" evidence="1">
    <location>
        <begin position="160"/>
        <end position="181"/>
    </location>
</feature>
<sequence>MSNRQRSRNRRPSGMYARLRELERRDNADYRPGRSRHIVDDFAVMPMIPDSAFRDYTRTNPPRQTRDEHPPFYSPDEPLSEAQIQDRAQDQAEAENADVIVIDTDEEDPLREYELYDFELPTLDRPRTPDEGCDGHSVGMERCSYCKSWLKPANLTEGKCQDCTKSKNDENQQPVLTTNEQ</sequence>
<name>A0A8S0SGE6_OLEEU</name>
<proteinExistence type="predicted"/>
<accession>A0A8S0SGE6</accession>
<feature type="compositionally biased region" description="Basic residues" evidence="1">
    <location>
        <begin position="1"/>
        <end position="11"/>
    </location>
</feature>
<feature type="compositionally biased region" description="Basic and acidic residues" evidence="1">
    <location>
        <begin position="160"/>
        <end position="170"/>
    </location>
</feature>
<dbReference type="AlphaFoldDB" id="A0A8S0SGE6"/>
<evidence type="ECO:0000313" key="2">
    <source>
        <dbReference type="EMBL" id="CAA2991088.1"/>
    </source>
</evidence>
<dbReference type="Proteomes" id="UP000594638">
    <property type="component" value="Unassembled WGS sequence"/>
</dbReference>
<comment type="caution">
    <text evidence="2">The sequence shown here is derived from an EMBL/GenBank/DDBJ whole genome shotgun (WGS) entry which is preliminary data.</text>
</comment>
<protein>
    <submittedName>
        <fullName evidence="2">Uncharacterized protein</fullName>
    </submittedName>
</protein>
<feature type="region of interest" description="Disordered" evidence="1">
    <location>
        <begin position="52"/>
        <end position="96"/>
    </location>
</feature>
<feature type="compositionally biased region" description="Basic and acidic residues" evidence="1">
    <location>
        <begin position="18"/>
        <end position="33"/>
    </location>
</feature>